<reference evidence="3" key="1">
    <citation type="journal article" date="2013" name="Genome Announc.">
        <title>Draft genome sequence of the basidiomycetous yeast-like fungus Pseudozyma hubeiensis SY62, which produces an abundant amount of the biosurfactant mannosylerythritol lipids.</title>
        <authorList>
            <person name="Konishi M."/>
            <person name="Hatada Y."/>
            <person name="Horiuchi J."/>
        </authorList>
    </citation>
    <scope>NUCLEOTIDE SEQUENCE [LARGE SCALE GENOMIC DNA]</scope>
    <source>
        <strain evidence="3">SY62</strain>
    </source>
</reference>
<feature type="compositionally biased region" description="Basic and acidic residues" evidence="1">
    <location>
        <begin position="379"/>
        <end position="394"/>
    </location>
</feature>
<feature type="compositionally biased region" description="Low complexity" evidence="1">
    <location>
        <begin position="895"/>
        <end position="918"/>
    </location>
</feature>
<feature type="compositionally biased region" description="Basic and acidic residues" evidence="1">
    <location>
        <begin position="227"/>
        <end position="257"/>
    </location>
</feature>
<feature type="compositionally biased region" description="Polar residues" evidence="1">
    <location>
        <begin position="567"/>
        <end position="578"/>
    </location>
</feature>
<accession>R9PK01</accession>
<feature type="compositionally biased region" description="Polar residues" evidence="1">
    <location>
        <begin position="448"/>
        <end position="465"/>
    </location>
</feature>
<dbReference type="Proteomes" id="UP000014071">
    <property type="component" value="Unassembled WGS sequence"/>
</dbReference>
<feature type="compositionally biased region" description="Gly residues" evidence="1">
    <location>
        <begin position="130"/>
        <end position="140"/>
    </location>
</feature>
<feature type="region of interest" description="Disordered" evidence="1">
    <location>
        <begin position="97"/>
        <end position="776"/>
    </location>
</feature>
<feature type="compositionally biased region" description="Acidic residues" evidence="1">
    <location>
        <begin position="322"/>
        <end position="335"/>
    </location>
</feature>
<protein>
    <submittedName>
        <fullName evidence="2">Uncharacterized protein</fullName>
    </submittedName>
</protein>
<dbReference type="OrthoDB" id="2556057at2759"/>
<gene>
    <name evidence="2" type="ORF">PHSY_006019</name>
</gene>
<feature type="compositionally biased region" description="Basic and acidic residues" evidence="1">
    <location>
        <begin position="430"/>
        <end position="440"/>
    </location>
</feature>
<keyword evidence="3" id="KW-1185">Reference proteome</keyword>
<feature type="compositionally biased region" description="Basic and acidic residues" evidence="1">
    <location>
        <begin position="202"/>
        <end position="219"/>
    </location>
</feature>
<dbReference type="EMBL" id="DF238820">
    <property type="protein sequence ID" value="GAC98425.1"/>
    <property type="molecule type" value="Genomic_DNA"/>
</dbReference>
<feature type="compositionally biased region" description="Pro residues" evidence="1">
    <location>
        <begin position="815"/>
        <end position="844"/>
    </location>
</feature>
<name>R9PK01_PSEHS</name>
<evidence type="ECO:0000256" key="1">
    <source>
        <dbReference type="SAM" id="MobiDB-lite"/>
    </source>
</evidence>
<dbReference type="GeneID" id="24111291"/>
<dbReference type="AlphaFoldDB" id="R9PK01"/>
<feature type="compositionally biased region" description="Basic and acidic residues" evidence="1">
    <location>
        <begin position="351"/>
        <end position="365"/>
    </location>
</feature>
<feature type="compositionally biased region" description="Basic and acidic residues" evidence="1">
    <location>
        <begin position="601"/>
        <end position="613"/>
    </location>
</feature>
<feature type="compositionally biased region" description="Basic and acidic residues" evidence="1">
    <location>
        <begin position="621"/>
        <end position="634"/>
    </location>
</feature>
<feature type="compositionally biased region" description="Basic and acidic residues" evidence="1">
    <location>
        <begin position="552"/>
        <end position="565"/>
    </location>
</feature>
<proteinExistence type="predicted"/>
<dbReference type="RefSeq" id="XP_012192012.1">
    <property type="nucleotide sequence ID" value="XM_012336622.1"/>
</dbReference>
<feature type="region of interest" description="Disordered" evidence="1">
    <location>
        <begin position="796"/>
        <end position="926"/>
    </location>
</feature>
<dbReference type="HOGENOM" id="CLU_304866_0_0_1"/>
<evidence type="ECO:0000313" key="2">
    <source>
        <dbReference type="EMBL" id="GAC98425.1"/>
    </source>
</evidence>
<dbReference type="eggNOG" id="ENOG502SC82">
    <property type="taxonomic scope" value="Eukaryota"/>
</dbReference>
<evidence type="ECO:0000313" key="3">
    <source>
        <dbReference type="Proteomes" id="UP000014071"/>
    </source>
</evidence>
<feature type="compositionally biased region" description="Basic and acidic residues" evidence="1">
    <location>
        <begin position="301"/>
        <end position="310"/>
    </location>
</feature>
<feature type="compositionally biased region" description="Basic and acidic residues" evidence="1">
    <location>
        <begin position="153"/>
        <end position="165"/>
    </location>
</feature>
<feature type="compositionally biased region" description="Low complexity" evidence="1">
    <location>
        <begin position="672"/>
        <end position="701"/>
    </location>
</feature>
<sequence length="945" mass="98749">MAAGPPPGLGIAAPPATTLPPNPFGANGSQAAAHKSPLAHNAAAKSTSAYKRPADCPRVYSRGALLAYSSSALVAKPASMAPLRDWYGEWEPYHHKSTYNYRDTPRRAHAEEHASHQADGGEEAFQRDGGIVGGALGGFGPRREGAGARFGGRRNEDRERGEGLRLGEVSSRRVAPAGKNPFGQISASGTFKPAGTPGGRGQPRDGHPDGLGDGRRSGMGERSASYGKDRMRDMLPDDRRREAGRDRRRGERGLDADESREEGEISESPRVRRSGGADTASDWRRPGDRDRAGPFSSIASDRLRPSERRGAQRGGGAPWAGDADDNPAWLEDDSEPLPVDNRAPFGQFGSRRREGEGADDLRGDDMAGAVDSIQAFKAQMKERERRERQARGEPEPEPVDNTGAYQGAHSSSFGAGRDASGEYAFGGEAASREAELDAIRQEMMAAANQRSTSGASLYDSISNSHGDSGADGSGPPGLPVRSSRFARFFGGAQGGPPRDPQAAALAAQQKMLESMMGKGAEDKDAASVQSPQSPPNASSSSINISELFSKTSVRDKGDGAQKDASGKNVSEADQQSMQKLMAMLQGGGGSGTGTPTQGKGPDAESADRLKELLRSQGRGGNRGDAEDGGNERPRSIVSPGMSSAETHNHHGVDARSPLPYHQQQQQHHRESSTSLPSQQQQQHEQYPQYQQQQQQRSESPSVGVGGGASFNDPRQQLGGLGSPTSPGGPGGLASPGPAPGMAGFGGFPGGMPSRPPPPGMDPRLLGRPPMAAGFQQLPPHIAASLGLARGPLPPGMANLPPGVAPMNIPGGPGGPRGPPPPNAGFPPGFFPPGGARPPPPPGMPPQLYQQLMGMPPHIQQQVLAGQPLGMPPMPRSPYEMQEGARSQQFAPYYAQGPGSPPTGHQGQGQSQGQQQQQGAVNVGSHAMNGANLMALLSGGRNTPTS</sequence>
<organism evidence="2 3">
    <name type="scientific">Pseudozyma hubeiensis (strain SY62)</name>
    <name type="common">Yeast</name>
    <dbReference type="NCBI Taxonomy" id="1305764"/>
    <lineage>
        <taxon>Eukaryota</taxon>
        <taxon>Fungi</taxon>
        <taxon>Dikarya</taxon>
        <taxon>Basidiomycota</taxon>
        <taxon>Ustilaginomycotina</taxon>
        <taxon>Ustilaginomycetes</taxon>
        <taxon>Ustilaginales</taxon>
        <taxon>Ustilaginaceae</taxon>
        <taxon>Pseudozyma</taxon>
    </lineage>
</organism>
<feature type="region of interest" description="Disordered" evidence="1">
    <location>
        <begin position="1"/>
        <end position="54"/>
    </location>
</feature>
<feature type="compositionally biased region" description="Low complexity" evidence="1">
    <location>
        <begin position="526"/>
        <end position="545"/>
    </location>
</feature>
<feature type="compositionally biased region" description="Basic and acidic residues" evidence="1">
    <location>
        <begin position="103"/>
        <end position="116"/>
    </location>
</feature>
<feature type="compositionally biased region" description="Basic and acidic residues" evidence="1">
    <location>
        <begin position="281"/>
        <end position="292"/>
    </location>
</feature>